<dbReference type="SMART" id="SM00862">
    <property type="entry name" value="Trans_reg_C"/>
    <property type="match status" value="1"/>
</dbReference>
<feature type="modified residue" description="4-aspartylphosphate" evidence="3">
    <location>
        <position position="522"/>
    </location>
</feature>
<proteinExistence type="predicted"/>
<dbReference type="SUPFAM" id="SSF47226">
    <property type="entry name" value="Histidine-containing phosphotransfer domain, HPT domain"/>
    <property type="match status" value="1"/>
</dbReference>
<dbReference type="Gene3D" id="1.20.120.160">
    <property type="entry name" value="HPT domain"/>
    <property type="match status" value="1"/>
</dbReference>
<dbReference type="Pfam" id="PF00072">
    <property type="entry name" value="Response_reg"/>
    <property type="match status" value="3"/>
</dbReference>
<evidence type="ECO:0000259" key="6">
    <source>
        <dbReference type="PROSITE" id="PS50894"/>
    </source>
</evidence>
<dbReference type="InterPro" id="IPR001867">
    <property type="entry name" value="OmpR/PhoB-type_DNA-bd"/>
</dbReference>
<dbReference type="InterPro" id="IPR008207">
    <property type="entry name" value="Sig_transdc_His_kin_Hpt_dom"/>
</dbReference>
<dbReference type="AlphaFoldDB" id="A0A1Z4JDT7"/>
<organism evidence="8 9">
    <name type="scientific">Leptolyngbya boryana NIES-2135</name>
    <dbReference type="NCBI Taxonomy" id="1973484"/>
    <lineage>
        <taxon>Bacteria</taxon>
        <taxon>Bacillati</taxon>
        <taxon>Cyanobacteriota</taxon>
        <taxon>Cyanophyceae</taxon>
        <taxon>Leptolyngbyales</taxon>
        <taxon>Leptolyngbyaceae</taxon>
        <taxon>Leptolyngbya group</taxon>
        <taxon>Leptolyngbya</taxon>
    </lineage>
</organism>
<dbReference type="PANTHER" id="PTHR48111:SF15">
    <property type="entry name" value="OMPR SUBFAMILY"/>
    <property type="match status" value="1"/>
</dbReference>
<evidence type="ECO:0000259" key="5">
    <source>
        <dbReference type="PROSITE" id="PS50110"/>
    </source>
</evidence>
<evidence type="ECO:0000313" key="8">
    <source>
        <dbReference type="EMBL" id="BAY54955.1"/>
    </source>
</evidence>
<dbReference type="InterPro" id="IPR039420">
    <property type="entry name" value="WalR-like"/>
</dbReference>
<reference evidence="8 9" key="1">
    <citation type="submission" date="2017-06" db="EMBL/GenBank/DDBJ databases">
        <title>Genome sequencing of cyanobaciteial culture collection at National Institute for Environmental Studies (NIES).</title>
        <authorList>
            <person name="Hirose Y."/>
            <person name="Shimura Y."/>
            <person name="Fujisawa T."/>
            <person name="Nakamura Y."/>
            <person name="Kawachi M."/>
        </authorList>
    </citation>
    <scope>NUCLEOTIDE SEQUENCE [LARGE SCALE GENOMIC DNA]</scope>
    <source>
        <strain evidence="8 9">NIES-2135</strain>
    </source>
</reference>
<feature type="domain" description="Response regulatory" evidence="5">
    <location>
        <begin position="350"/>
        <end position="464"/>
    </location>
</feature>
<dbReference type="PROSITE" id="PS50894">
    <property type="entry name" value="HPT"/>
    <property type="match status" value="1"/>
</dbReference>
<evidence type="ECO:0000256" key="2">
    <source>
        <dbReference type="PROSITE-ProRule" id="PRU00110"/>
    </source>
</evidence>
<evidence type="ECO:0000256" key="3">
    <source>
        <dbReference type="PROSITE-ProRule" id="PRU00169"/>
    </source>
</evidence>
<dbReference type="CDD" id="cd00156">
    <property type="entry name" value="REC"/>
    <property type="match status" value="1"/>
</dbReference>
<accession>A0A1Z4JDT7</accession>
<dbReference type="SMART" id="SM00448">
    <property type="entry name" value="REC"/>
    <property type="match status" value="3"/>
</dbReference>
<dbReference type="GO" id="GO:0032993">
    <property type="term" value="C:protein-DNA complex"/>
    <property type="evidence" value="ECO:0007669"/>
    <property type="project" value="TreeGrafter"/>
</dbReference>
<dbReference type="EMBL" id="AP018203">
    <property type="protein sequence ID" value="BAY54955.1"/>
    <property type="molecule type" value="Genomic_DNA"/>
</dbReference>
<dbReference type="InterPro" id="IPR036641">
    <property type="entry name" value="HPT_dom_sf"/>
</dbReference>
<protein>
    <submittedName>
        <fullName evidence="8">Multi-component transcriptional regulator, winged helix family protein</fullName>
    </submittedName>
</protein>
<dbReference type="Gene3D" id="3.40.50.2300">
    <property type="match status" value="3"/>
</dbReference>
<dbReference type="Pfam" id="PF01627">
    <property type="entry name" value="Hpt"/>
    <property type="match status" value="1"/>
</dbReference>
<dbReference type="Gene3D" id="1.10.10.10">
    <property type="entry name" value="Winged helix-like DNA-binding domain superfamily/Winged helix DNA-binding domain"/>
    <property type="match status" value="1"/>
</dbReference>
<dbReference type="SUPFAM" id="SSF52172">
    <property type="entry name" value="CheY-like"/>
    <property type="match status" value="3"/>
</dbReference>
<sequence>MRFLLIEHDSILASQLSELLIAQRYSVNLTEDSQTALQLLETYGYDLVILDTTRLMWDAESDLSWNKALEFCRNLRLQGHQMPIMILSETDVTADRIAALEAGADDFVTQPIDLHELLVRVRTLLRRGKETVEEVLTWENLRFNCSTGEVTYHTQILHLTPKEYRLLELFLRNPSKVFSRSALLDRIWNPGEFPSEQAVNTQIKGLRQKLKAVGIQSEVIESLYGLGYRLKPAPTRETEVFDAIAQIWQQFQPKLQEYFAVFEQALTHPSSEVQKQARMFAHQLVGSLGTFGFAEGSTIARQLEQGFRSEPLDHNLISERIEALKAVLKHKPESRKLSEQPAQQFPSGTRVLLIDDDMTLTAQMQVVLSANGIQVESASDSATARMMLAHNPPQLILLDLMLPDEDGFKLLEDLNAEFSSIPVLIMTSRDQLSDRVAVARLGGRAFLQKPVAPEQLFQAMMQVLEVQQHSDYQVLIVDDDPQICSIVRTLLEPWGVRVTALSDPRSFWAVLEHSAPDLLILDIEMPNFSGLELAQVVRNDMRWSGLPILFLSAHRDTETVRQVFTVGADDYVSKPIVDAELIARVLNRLERSPVRRRKV</sequence>
<dbReference type="InterPro" id="IPR011006">
    <property type="entry name" value="CheY-like_superfamily"/>
</dbReference>
<evidence type="ECO:0000313" key="9">
    <source>
        <dbReference type="Proteomes" id="UP000217895"/>
    </source>
</evidence>
<dbReference type="PROSITE" id="PS50110">
    <property type="entry name" value="RESPONSE_REGULATORY"/>
    <property type="match status" value="3"/>
</dbReference>
<feature type="domain" description="Response regulatory" evidence="5">
    <location>
        <begin position="2"/>
        <end position="125"/>
    </location>
</feature>
<dbReference type="GO" id="GO:0006355">
    <property type="term" value="P:regulation of DNA-templated transcription"/>
    <property type="evidence" value="ECO:0007669"/>
    <property type="project" value="InterPro"/>
</dbReference>
<evidence type="ECO:0000256" key="4">
    <source>
        <dbReference type="PROSITE-ProRule" id="PRU01091"/>
    </source>
</evidence>
<feature type="modified residue" description="4-aspartylphosphate" evidence="3">
    <location>
        <position position="51"/>
    </location>
</feature>
<keyword evidence="9" id="KW-1185">Reference proteome</keyword>
<dbReference type="GO" id="GO:0000156">
    <property type="term" value="F:phosphorelay response regulator activity"/>
    <property type="evidence" value="ECO:0007669"/>
    <property type="project" value="TreeGrafter"/>
</dbReference>
<evidence type="ECO:0000256" key="1">
    <source>
        <dbReference type="ARBA" id="ARBA00023125"/>
    </source>
</evidence>
<gene>
    <name evidence="8" type="ORF">NIES2135_17750</name>
</gene>
<feature type="DNA-binding region" description="OmpR/PhoB-type" evidence="4">
    <location>
        <begin position="133"/>
        <end position="232"/>
    </location>
</feature>
<dbReference type="Proteomes" id="UP000217895">
    <property type="component" value="Chromosome"/>
</dbReference>
<feature type="domain" description="Response regulatory" evidence="5">
    <location>
        <begin position="473"/>
        <end position="589"/>
    </location>
</feature>
<dbReference type="PROSITE" id="PS51755">
    <property type="entry name" value="OMPR_PHOB"/>
    <property type="match status" value="1"/>
</dbReference>
<dbReference type="GO" id="GO:0005829">
    <property type="term" value="C:cytosol"/>
    <property type="evidence" value="ECO:0007669"/>
    <property type="project" value="TreeGrafter"/>
</dbReference>
<feature type="domain" description="OmpR/PhoB-type" evidence="7">
    <location>
        <begin position="133"/>
        <end position="232"/>
    </location>
</feature>
<feature type="domain" description="HPt" evidence="6">
    <location>
        <begin position="240"/>
        <end position="338"/>
    </location>
</feature>
<keyword evidence="3" id="KW-0597">Phosphoprotein</keyword>
<dbReference type="SUPFAM" id="SSF46894">
    <property type="entry name" value="C-terminal effector domain of the bipartite response regulators"/>
    <property type="match status" value="1"/>
</dbReference>
<dbReference type="InterPro" id="IPR036388">
    <property type="entry name" value="WH-like_DNA-bd_sf"/>
</dbReference>
<dbReference type="CDD" id="cd17574">
    <property type="entry name" value="REC_OmpR"/>
    <property type="match status" value="1"/>
</dbReference>
<dbReference type="PANTHER" id="PTHR48111">
    <property type="entry name" value="REGULATOR OF RPOS"/>
    <property type="match status" value="1"/>
</dbReference>
<evidence type="ECO:0000259" key="7">
    <source>
        <dbReference type="PROSITE" id="PS51755"/>
    </source>
</evidence>
<dbReference type="Pfam" id="PF00486">
    <property type="entry name" value="Trans_reg_C"/>
    <property type="match status" value="1"/>
</dbReference>
<feature type="modified residue" description="Phosphohistidine" evidence="2">
    <location>
        <position position="282"/>
    </location>
</feature>
<keyword evidence="1 4" id="KW-0238">DNA-binding</keyword>
<name>A0A1Z4JDT7_LEPBY</name>
<dbReference type="InterPro" id="IPR001789">
    <property type="entry name" value="Sig_transdc_resp-reg_receiver"/>
</dbReference>
<dbReference type="GO" id="GO:0000976">
    <property type="term" value="F:transcription cis-regulatory region binding"/>
    <property type="evidence" value="ECO:0007669"/>
    <property type="project" value="TreeGrafter"/>
</dbReference>
<dbReference type="InterPro" id="IPR016032">
    <property type="entry name" value="Sig_transdc_resp-reg_C-effctor"/>
</dbReference>
<dbReference type="CDD" id="cd00383">
    <property type="entry name" value="trans_reg_C"/>
    <property type="match status" value="1"/>
</dbReference>
<feature type="modified residue" description="4-aspartylphosphate" evidence="3">
    <location>
        <position position="399"/>
    </location>
</feature>